<dbReference type="RefSeq" id="WP_254472466.1">
    <property type="nucleotide sequence ID" value="NZ_CP113432.1"/>
</dbReference>
<accession>A0ABY6ZVD7</accession>
<evidence type="ECO:0000313" key="5">
    <source>
        <dbReference type="Proteomes" id="UP001163624"/>
    </source>
</evidence>
<dbReference type="Pfam" id="PF00583">
    <property type="entry name" value="Acetyltransf_1"/>
    <property type="match status" value="1"/>
</dbReference>
<dbReference type="InterPro" id="IPR000182">
    <property type="entry name" value="GNAT_dom"/>
</dbReference>
<dbReference type="InterPro" id="IPR050832">
    <property type="entry name" value="Bact_Acetyltransf"/>
</dbReference>
<dbReference type="Gene3D" id="3.40.630.30">
    <property type="match status" value="1"/>
</dbReference>
<keyword evidence="2" id="KW-0012">Acyltransferase</keyword>
<evidence type="ECO:0000256" key="2">
    <source>
        <dbReference type="ARBA" id="ARBA00023315"/>
    </source>
</evidence>
<dbReference type="SUPFAM" id="SSF55729">
    <property type="entry name" value="Acyl-CoA N-acyltransferases (Nat)"/>
    <property type="match status" value="1"/>
</dbReference>
<evidence type="ECO:0000259" key="3">
    <source>
        <dbReference type="PROSITE" id="PS51186"/>
    </source>
</evidence>
<proteinExistence type="predicted"/>
<evidence type="ECO:0000256" key="1">
    <source>
        <dbReference type="ARBA" id="ARBA00022679"/>
    </source>
</evidence>
<evidence type="ECO:0000313" key="4">
    <source>
        <dbReference type="EMBL" id="WAI48912.1"/>
    </source>
</evidence>
<organism evidence="4 5">
    <name type="scientific">Pseudomonas triclosanedens</name>
    <dbReference type="NCBI Taxonomy" id="2961893"/>
    <lineage>
        <taxon>Bacteria</taxon>
        <taxon>Pseudomonadati</taxon>
        <taxon>Pseudomonadota</taxon>
        <taxon>Gammaproteobacteria</taxon>
        <taxon>Pseudomonadales</taxon>
        <taxon>Pseudomonadaceae</taxon>
        <taxon>Pseudomonas</taxon>
    </lineage>
</organism>
<reference evidence="4" key="1">
    <citation type="submission" date="2022-11" db="EMBL/GenBank/DDBJ databases">
        <title>Pseudomonas triclosanedens sp. nov., a triclosan degrader isolated from activated sludge.</title>
        <authorList>
            <person name="Yin Y."/>
            <person name="Lu Z."/>
        </authorList>
    </citation>
    <scope>NUCLEOTIDE SEQUENCE</scope>
    <source>
        <strain evidence="4">ZM23</strain>
    </source>
</reference>
<sequence length="164" mass="18567">MEHPALDHRPALASDLDEVVLFAQDRDELFYCYPKASWPLTVAQLAAAIAERRGSTLATLEGRPAGFANFYQWQLNEHCALGNMMVAPWARRHGVAQYLIDVMEKLARDQYKARLMKVSCFNANAAGLLLYTRLGYRPQAIVERIDPQGRRVALIQLEKTLEHA</sequence>
<gene>
    <name evidence="4" type="ORF">OU419_24700</name>
</gene>
<keyword evidence="5" id="KW-1185">Reference proteome</keyword>
<dbReference type="PANTHER" id="PTHR43877:SF2">
    <property type="entry name" value="AMINOALKYLPHOSPHONATE N-ACETYLTRANSFERASE-RELATED"/>
    <property type="match status" value="1"/>
</dbReference>
<dbReference type="EMBL" id="CP113432">
    <property type="protein sequence ID" value="WAI48912.1"/>
    <property type="molecule type" value="Genomic_DNA"/>
</dbReference>
<feature type="domain" description="N-acetyltransferase" evidence="3">
    <location>
        <begin position="16"/>
        <end position="162"/>
    </location>
</feature>
<dbReference type="Proteomes" id="UP001163624">
    <property type="component" value="Chromosome"/>
</dbReference>
<dbReference type="PANTHER" id="PTHR43877">
    <property type="entry name" value="AMINOALKYLPHOSPHONATE N-ACETYLTRANSFERASE-RELATED-RELATED"/>
    <property type="match status" value="1"/>
</dbReference>
<keyword evidence="1" id="KW-0808">Transferase</keyword>
<dbReference type="CDD" id="cd04301">
    <property type="entry name" value="NAT_SF"/>
    <property type="match status" value="1"/>
</dbReference>
<dbReference type="PROSITE" id="PS51186">
    <property type="entry name" value="GNAT"/>
    <property type="match status" value="1"/>
</dbReference>
<dbReference type="InterPro" id="IPR016181">
    <property type="entry name" value="Acyl_CoA_acyltransferase"/>
</dbReference>
<protein>
    <submittedName>
        <fullName evidence="4">GNAT family N-acetyltransferase</fullName>
    </submittedName>
</protein>
<name>A0ABY6ZVD7_9PSED</name>